<dbReference type="AlphaFoldDB" id="A0A832UR65"/>
<organism evidence="2 3">
    <name type="scientific">Candidatus Naiadarchaeum limnaeum</name>
    <dbReference type="NCBI Taxonomy" id="2756139"/>
    <lineage>
        <taxon>Archaea</taxon>
        <taxon>Candidatus Undinarchaeota</taxon>
        <taxon>Candidatus Undinarchaeia</taxon>
        <taxon>Candidatus Naiadarchaeales</taxon>
        <taxon>Candidatus Naiadarchaeaceae</taxon>
        <taxon>Candidatus Naiadarchaeum</taxon>
    </lineage>
</organism>
<dbReference type="EMBL" id="DVAB01000012">
    <property type="protein sequence ID" value="HIK00152.1"/>
    <property type="molecule type" value="Genomic_DNA"/>
</dbReference>
<gene>
    <name evidence="2" type="ORF">H1016_01275</name>
</gene>
<feature type="transmembrane region" description="Helical" evidence="1">
    <location>
        <begin position="16"/>
        <end position="36"/>
    </location>
</feature>
<sequence length="402" mass="45846">MKETNSKIADLFKPQSFLLFYLLFIVIAALSFSTTLPLKKPSLLSFVIIFITFPFYLLGIKLGKHVYGKKIPAFINFLYIGLLTIFYGLVLTNFYKFNFYLSLALCAVAFSFIYLVILKKLDIITSATKGPSFLFIVGAVFLFMAFFQEKGIPLLNPALKVNLLHNTFFGISMLIFIFGFTLLMPQIKEDKKFFLILIIGTTLFLLSAFRGSILAIFLTGIFIAYYAKKVDNKKVFLALVVAFLLIISIGYLARPLFDPLNLFLFRAGSTHVVFDDIVQKSMPFGYTHGTLFFQGNPRDFVGQEIVGKQANITYTILGAAVMDFGIIGAVLWMFSLGMILQIAYTNMRIKGFEGFYPLLFSLSLIFIEIGADPFFLFFFFIFLIFYFVKNTKNRYKQMIYKS</sequence>
<reference evidence="2 3" key="1">
    <citation type="journal article" name="Nat. Commun.">
        <title>Undinarchaeota illuminate DPANN phylogeny and the impact of gene transfer on archaeal evolution.</title>
        <authorList>
            <person name="Dombrowski N."/>
            <person name="Williams T.A."/>
            <person name="Sun J."/>
            <person name="Woodcroft B.J."/>
            <person name="Lee J.H."/>
            <person name="Minh B.Q."/>
            <person name="Rinke C."/>
            <person name="Spang A."/>
        </authorList>
    </citation>
    <scope>NUCLEOTIDE SEQUENCE [LARGE SCALE GENOMIC DNA]</scope>
    <source>
        <strain evidence="2">MAG_bin1129</strain>
    </source>
</reference>
<feature type="transmembrane region" description="Helical" evidence="1">
    <location>
        <begin position="235"/>
        <end position="253"/>
    </location>
</feature>
<evidence type="ECO:0000256" key="1">
    <source>
        <dbReference type="SAM" id="Phobius"/>
    </source>
</evidence>
<dbReference type="Pfam" id="PF01901">
    <property type="entry name" value="O_anti_polymase"/>
    <property type="match status" value="1"/>
</dbReference>
<keyword evidence="1" id="KW-0812">Transmembrane</keyword>
<feature type="transmembrane region" description="Helical" evidence="1">
    <location>
        <begin position="324"/>
        <end position="344"/>
    </location>
</feature>
<keyword evidence="1" id="KW-0472">Membrane</keyword>
<comment type="caution">
    <text evidence="2">The sequence shown here is derived from an EMBL/GenBank/DDBJ whole genome shotgun (WGS) entry which is preliminary data.</text>
</comment>
<feature type="transmembrane region" description="Helical" evidence="1">
    <location>
        <begin position="71"/>
        <end position="91"/>
    </location>
</feature>
<keyword evidence="1" id="KW-1133">Transmembrane helix</keyword>
<feature type="transmembrane region" description="Helical" evidence="1">
    <location>
        <begin position="42"/>
        <end position="59"/>
    </location>
</feature>
<feature type="transmembrane region" description="Helical" evidence="1">
    <location>
        <begin position="364"/>
        <end position="388"/>
    </location>
</feature>
<keyword evidence="3" id="KW-1185">Reference proteome</keyword>
<dbReference type="Proteomes" id="UP000646946">
    <property type="component" value="Unassembled WGS sequence"/>
</dbReference>
<evidence type="ECO:0000313" key="3">
    <source>
        <dbReference type="Proteomes" id="UP000646946"/>
    </source>
</evidence>
<feature type="transmembrane region" description="Helical" evidence="1">
    <location>
        <begin position="167"/>
        <end position="184"/>
    </location>
</feature>
<evidence type="ECO:0000313" key="2">
    <source>
        <dbReference type="EMBL" id="HIK00152.1"/>
    </source>
</evidence>
<feature type="transmembrane region" description="Helical" evidence="1">
    <location>
        <begin position="97"/>
        <end position="118"/>
    </location>
</feature>
<name>A0A832UR65_9ARCH</name>
<feature type="transmembrane region" description="Helical" evidence="1">
    <location>
        <begin position="193"/>
        <end position="223"/>
    </location>
</feature>
<protein>
    <recommendedName>
        <fullName evidence="4">O-antigen ligase domain-containing protein</fullName>
    </recommendedName>
</protein>
<proteinExistence type="predicted"/>
<evidence type="ECO:0008006" key="4">
    <source>
        <dbReference type="Google" id="ProtNLM"/>
    </source>
</evidence>
<accession>A0A832UR65</accession>
<feature type="transmembrane region" description="Helical" evidence="1">
    <location>
        <begin position="130"/>
        <end position="147"/>
    </location>
</feature>
<dbReference type="InterPro" id="IPR002760">
    <property type="entry name" value="O_anti_polymase"/>
</dbReference>